<dbReference type="GO" id="GO:1990498">
    <property type="term" value="C:mitotic spindle microtubule"/>
    <property type="evidence" value="ECO:0007669"/>
    <property type="project" value="TreeGrafter"/>
</dbReference>
<dbReference type="InterPro" id="IPR028163">
    <property type="entry name" value="HAUS_6_N"/>
</dbReference>
<evidence type="ECO:0000256" key="1">
    <source>
        <dbReference type="SAM" id="Coils"/>
    </source>
</evidence>
<feature type="domain" description="HAUS augmin-like complex subunit 6 N-terminal" evidence="2">
    <location>
        <begin position="27"/>
        <end position="139"/>
    </location>
</feature>
<name>A0A8B8FLX7_9HEMI</name>
<dbReference type="PANTHER" id="PTHR16151">
    <property type="entry name" value="HAUS AUGMIN-LIKE COMPLEX SUBUNIT 6"/>
    <property type="match status" value="1"/>
</dbReference>
<dbReference type="GeneID" id="112684364"/>
<evidence type="ECO:0000259" key="2">
    <source>
        <dbReference type="Pfam" id="PF14661"/>
    </source>
</evidence>
<keyword evidence="1" id="KW-0175">Coiled coil</keyword>
<protein>
    <submittedName>
        <fullName evidence="4">Uncharacterized protein LOC112684364</fullName>
    </submittedName>
</protein>
<dbReference type="PANTHER" id="PTHR16151:SF2">
    <property type="entry name" value="HAUS AUGMIN-LIKE COMPLEX SUBUNIT 6"/>
    <property type="match status" value="1"/>
</dbReference>
<dbReference type="InterPro" id="IPR026797">
    <property type="entry name" value="HAUS_6"/>
</dbReference>
<proteinExistence type="predicted"/>
<dbReference type="GO" id="GO:0051225">
    <property type="term" value="P:spindle assembly"/>
    <property type="evidence" value="ECO:0007669"/>
    <property type="project" value="InterPro"/>
</dbReference>
<evidence type="ECO:0000313" key="4">
    <source>
        <dbReference type="RefSeq" id="XP_025411642.1"/>
    </source>
</evidence>
<dbReference type="Proteomes" id="UP000694846">
    <property type="component" value="Unplaced"/>
</dbReference>
<feature type="coiled-coil region" evidence="1">
    <location>
        <begin position="324"/>
        <end position="351"/>
    </location>
</feature>
<dbReference type="OrthoDB" id="6593373at2759"/>
<accession>A0A8B8FLX7</accession>
<dbReference type="AlphaFoldDB" id="A0A8B8FLX7"/>
<gene>
    <name evidence="4" type="primary">LOC112684364</name>
</gene>
<sequence>MEARINHHIRGIFMLNQKAIPPTLNKHLTNKIFNKPNKEGMEQVLYHLLPLTDPNCLKTLPWPISSFKDAAEFRNAATLIINGLKEFVYEKSSNVVAKVNSSLLANPGGPVFIFFMYQFCLFIKYCELKKKGIDVLNAPTYVDDEYIDKKISMFDGISKSNFNEANEIVSRIDYNLKNMAELSLKYKEIILDSKQRIKDLKLELLNIEHSEATENEVAELKKKYIYLYDKFNQNNLIAMKCAKLADIISKTPKNCNANLINITYNDKDEIIGNYGNIDLVKLLTIIKSSLKDHISWCEQINDEQTIDDNILEVQKSVVEMSEMMQCYKILLQQQNNVIENLEIENHKLDVEIFTKKSFDNIDPRVRSVYEKIPPIVLKTDLVESPKSIKLEYYKKSSQSTILHCSNKPYTYQELSLDDIKDIYTATLSNQNEVEIIVEENEHSSSFNESNWTKNVTLHHSNDHDKSLVDKTTNATLKNQPDKIDGKIGSVNQIKEDEIKRVCISRKSIENIKQKFIKIKKQAQEMSTIPHSPF</sequence>
<dbReference type="RefSeq" id="XP_025411642.1">
    <property type="nucleotide sequence ID" value="XM_025555857.1"/>
</dbReference>
<dbReference type="Pfam" id="PF14661">
    <property type="entry name" value="HAUS6_N"/>
    <property type="match status" value="1"/>
</dbReference>
<organism evidence="3 4">
    <name type="scientific">Sipha flava</name>
    <name type="common">yellow sugarcane aphid</name>
    <dbReference type="NCBI Taxonomy" id="143950"/>
    <lineage>
        <taxon>Eukaryota</taxon>
        <taxon>Metazoa</taxon>
        <taxon>Ecdysozoa</taxon>
        <taxon>Arthropoda</taxon>
        <taxon>Hexapoda</taxon>
        <taxon>Insecta</taxon>
        <taxon>Pterygota</taxon>
        <taxon>Neoptera</taxon>
        <taxon>Paraneoptera</taxon>
        <taxon>Hemiptera</taxon>
        <taxon>Sternorrhyncha</taxon>
        <taxon>Aphidomorpha</taxon>
        <taxon>Aphidoidea</taxon>
        <taxon>Aphididae</taxon>
        <taxon>Sipha</taxon>
    </lineage>
</organism>
<dbReference type="GO" id="GO:0070652">
    <property type="term" value="C:HAUS complex"/>
    <property type="evidence" value="ECO:0007669"/>
    <property type="project" value="InterPro"/>
</dbReference>
<evidence type="ECO:0000313" key="3">
    <source>
        <dbReference type="Proteomes" id="UP000694846"/>
    </source>
</evidence>
<dbReference type="GO" id="GO:0008017">
    <property type="term" value="F:microtubule binding"/>
    <property type="evidence" value="ECO:0007669"/>
    <property type="project" value="TreeGrafter"/>
</dbReference>
<keyword evidence="3" id="KW-1185">Reference proteome</keyword>
<reference evidence="4" key="1">
    <citation type="submission" date="2025-08" db="UniProtKB">
        <authorList>
            <consortium name="RefSeq"/>
        </authorList>
    </citation>
    <scope>IDENTIFICATION</scope>
    <source>
        <tissue evidence="4">Whole body</tissue>
    </source>
</reference>